<evidence type="ECO:0000313" key="1">
    <source>
        <dbReference type="EMBL" id="SHJ62059.1"/>
    </source>
</evidence>
<dbReference type="AlphaFoldDB" id="A0A1M6KT13"/>
<accession>A0A1M6KT13</accession>
<dbReference type="RefSeq" id="WP_149735611.1">
    <property type="nucleotide sequence ID" value="NZ_FQZD01000029.1"/>
</dbReference>
<keyword evidence="2" id="KW-1185">Reference proteome</keyword>
<evidence type="ECO:0000313" key="2">
    <source>
        <dbReference type="Proteomes" id="UP000322917"/>
    </source>
</evidence>
<protein>
    <submittedName>
        <fullName evidence="1">Uncharacterized protein</fullName>
    </submittedName>
</protein>
<reference evidence="1 2" key="1">
    <citation type="submission" date="2016-11" db="EMBL/GenBank/DDBJ databases">
        <authorList>
            <person name="Varghese N."/>
            <person name="Submissions S."/>
        </authorList>
    </citation>
    <scope>NUCLEOTIDE SEQUENCE [LARGE SCALE GENOMIC DNA]</scope>
    <source>
        <strain evidence="1 2">DSM 15287</strain>
    </source>
</reference>
<proteinExistence type="predicted"/>
<organism evidence="1 2">
    <name type="scientific">Propionispora hippei DSM 15287</name>
    <dbReference type="NCBI Taxonomy" id="1123003"/>
    <lineage>
        <taxon>Bacteria</taxon>
        <taxon>Bacillati</taxon>
        <taxon>Bacillota</taxon>
        <taxon>Negativicutes</taxon>
        <taxon>Selenomonadales</taxon>
        <taxon>Sporomusaceae</taxon>
        <taxon>Propionispora</taxon>
    </lineage>
</organism>
<gene>
    <name evidence="1" type="ORF">SAMN02745170_02942</name>
</gene>
<dbReference type="EMBL" id="FQZD01000029">
    <property type="protein sequence ID" value="SHJ62059.1"/>
    <property type="molecule type" value="Genomic_DNA"/>
</dbReference>
<dbReference type="OrthoDB" id="9838939at2"/>
<name>A0A1M6KT13_9FIRM</name>
<sequence>MSAISSISTANFIYNPSMTDFQSGVSLMRDSGLSTDLMSSLGLAASDAYSLDGNLANLDTISSETLSELKTRETLSGQNDFSIAPFSATALSSNLDFINRLTTGELEYADDNLTTTGTTSFSGSNSFLQSYKTFPSSLGTRVDINA</sequence>
<dbReference type="Proteomes" id="UP000322917">
    <property type="component" value="Unassembled WGS sequence"/>
</dbReference>